<keyword evidence="6 7" id="KW-0472">Membrane</keyword>
<feature type="transmembrane region" description="Helical" evidence="7">
    <location>
        <begin position="75"/>
        <end position="99"/>
    </location>
</feature>
<keyword evidence="4 7" id="KW-0812">Transmembrane</keyword>
<evidence type="ECO:0000256" key="1">
    <source>
        <dbReference type="ARBA" id="ARBA00004651"/>
    </source>
</evidence>
<accession>A0A9D0YXN9</accession>
<evidence type="ECO:0000313" key="8">
    <source>
        <dbReference type="EMBL" id="HIQ62760.1"/>
    </source>
</evidence>
<comment type="caution">
    <text evidence="8">The sequence shown here is derived from an EMBL/GenBank/DDBJ whole genome shotgun (WGS) entry which is preliminary data.</text>
</comment>
<keyword evidence="5 7" id="KW-1133">Transmembrane helix</keyword>
<dbReference type="SUPFAM" id="SSF161098">
    <property type="entry name" value="MetI-like"/>
    <property type="match status" value="1"/>
</dbReference>
<evidence type="ECO:0000256" key="5">
    <source>
        <dbReference type="ARBA" id="ARBA00022989"/>
    </source>
</evidence>
<dbReference type="PANTHER" id="PTHR43744">
    <property type="entry name" value="ABC TRANSPORTER PERMEASE PROTEIN MG189-RELATED-RELATED"/>
    <property type="match status" value="1"/>
</dbReference>
<keyword evidence="3" id="KW-1003">Cell membrane</keyword>
<dbReference type="InterPro" id="IPR035906">
    <property type="entry name" value="MetI-like_sf"/>
</dbReference>
<evidence type="ECO:0000256" key="4">
    <source>
        <dbReference type="ARBA" id="ARBA00022692"/>
    </source>
</evidence>
<dbReference type="AlphaFoldDB" id="A0A9D0YXN9"/>
<dbReference type="PANTHER" id="PTHR43744:SF9">
    <property type="entry name" value="POLYGALACTURONAN_RHAMNOGALACTURONAN TRANSPORT SYSTEM PERMEASE PROTEIN YTCP"/>
    <property type="match status" value="1"/>
</dbReference>
<gene>
    <name evidence="8" type="ORF">IAA66_04130</name>
</gene>
<feature type="transmembrane region" description="Helical" evidence="7">
    <location>
        <begin position="12"/>
        <end position="35"/>
    </location>
</feature>
<evidence type="ECO:0000256" key="3">
    <source>
        <dbReference type="ARBA" id="ARBA00022475"/>
    </source>
</evidence>
<reference evidence="8" key="1">
    <citation type="submission" date="2020-10" db="EMBL/GenBank/DDBJ databases">
        <authorList>
            <person name="Gilroy R."/>
        </authorList>
    </citation>
    <scope>NUCLEOTIDE SEQUENCE</scope>
    <source>
        <strain evidence="8">ChiHile30-977</strain>
    </source>
</reference>
<proteinExistence type="predicted"/>
<organism evidence="8 9">
    <name type="scientific">Candidatus Avichristensenella intestinipullorum</name>
    <dbReference type="NCBI Taxonomy" id="2840693"/>
    <lineage>
        <taxon>Bacteria</taxon>
        <taxon>Bacillati</taxon>
        <taxon>Bacillota</taxon>
        <taxon>Clostridia</taxon>
        <taxon>Candidatus Avichristensenella</taxon>
    </lineage>
</organism>
<evidence type="ECO:0000256" key="7">
    <source>
        <dbReference type="SAM" id="Phobius"/>
    </source>
</evidence>
<evidence type="ECO:0000313" key="9">
    <source>
        <dbReference type="Proteomes" id="UP000886819"/>
    </source>
</evidence>
<feature type="non-terminal residue" evidence="8">
    <location>
        <position position="102"/>
    </location>
</feature>
<reference evidence="8" key="2">
    <citation type="journal article" date="2021" name="PeerJ">
        <title>Extensive microbial diversity within the chicken gut microbiome revealed by metagenomics and culture.</title>
        <authorList>
            <person name="Gilroy R."/>
            <person name="Ravi A."/>
            <person name="Getino M."/>
            <person name="Pursley I."/>
            <person name="Horton D.L."/>
            <person name="Alikhan N.F."/>
            <person name="Baker D."/>
            <person name="Gharbi K."/>
            <person name="Hall N."/>
            <person name="Watson M."/>
            <person name="Adriaenssens E.M."/>
            <person name="Foster-Nyarko E."/>
            <person name="Jarju S."/>
            <person name="Secka A."/>
            <person name="Antonio M."/>
            <person name="Oren A."/>
            <person name="Chaudhuri R.R."/>
            <person name="La Ragione R."/>
            <person name="Hildebrand F."/>
            <person name="Pallen M.J."/>
        </authorList>
    </citation>
    <scope>NUCLEOTIDE SEQUENCE</scope>
    <source>
        <strain evidence="8">ChiHile30-977</strain>
    </source>
</reference>
<keyword evidence="2" id="KW-0813">Transport</keyword>
<comment type="subcellular location">
    <subcellularLocation>
        <location evidence="1">Cell membrane</location>
        <topology evidence="1">Multi-pass membrane protein</topology>
    </subcellularLocation>
</comment>
<evidence type="ECO:0000256" key="2">
    <source>
        <dbReference type="ARBA" id="ARBA00022448"/>
    </source>
</evidence>
<dbReference type="Gene3D" id="1.10.3720.10">
    <property type="entry name" value="MetI-like"/>
    <property type="match status" value="1"/>
</dbReference>
<dbReference type="EMBL" id="DVFI01000062">
    <property type="protein sequence ID" value="HIQ62760.1"/>
    <property type="molecule type" value="Genomic_DNA"/>
</dbReference>
<dbReference type="GO" id="GO:0005886">
    <property type="term" value="C:plasma membrane"/>
    <property type="evidence" value="ECO:0007669"/>
    <property type="project" value="UniProtKB-SubCell"/>
</dbReference>
<protein>
    <submittedName>
        <fullName evidence="8">Carbohydrate ABC transporter permease</fullName>
    </submittedName>
</protein>
<evidence type="ECO:0000256" key="6">
    <source>
        <dbReference type="ARBA" id="ARBA00023136"/>
    </source>
</evidence>
<dbReference type="Proteomes" id="UP000886819">
    <property type="component" value="Unassembled WGS sequence"/>
</dbReference>
<name>A0A9D0YXN9_9FIRM</name>
<sequence>MNAIKTRENTIFQIICYVVLGFATICIIVPFYLMIVASFTDDSALFNHGYSFWPEKWSLNSYEYIWQRRAAMGKAYLITVGNTAVGTAISLTIGSLLAYPLS</sequence>